<reference evidence="2 3" key="1">
    <citation type="journal article" date="2020" name="Fungal Divers.">
        <title>Resolving the Mortierellaceae phylogeny through synthesis of multi-gene phylogenetics and phylogenomics.</title>
        <authorList>
            <person name="Vandepol N."/>
            <person name="Liber J."/>
            <person name="Desiro A."/>
            <person name="Na H."/>
            <person name="Kennedy M."/>
            <person name="Barry K."/>
            <person name="Grigoriev I.V."/>
            <person name="Miller A.N."/>
            <person name="O'Donnell K."/>
            <person name="Stajich J.E."/>
            <person name="Bonito G."/>
        </authorList>
    </citation>
    <scope>NUCLEOTIDE SEQUENCE [LARGE SCALE GENOMIC DNA]</scope>
    <source>
        <strain evidence="2 3">AD045</strain>
    </source>
</reference>
<dbReference type="EMBL" id="JAAAIM010000238">
    <property type="protein sequence ID" value="KAG0291511.1"/>
    <property type="molecule type" value="Genomic_DNA"/>
</dbReference>
<dbReference type="InterPro" id="IPR056124">
    <property type="entry name" value="DUF7707"/>
</dbReference>
<evidence type="ECO:0000313" key="3">
    <source>
        <dbReference type="Proteomes" id="UP001194696"/>
    </source>
</evidence>
<comment type="caution">
    <text evidence="2">The sequence shown here is derived from an EMBL/GenBank/DDBJ whole genome shotgun (WGS) entry which is preliminary data.</text>
</comment>
<dbReference type="Pfam" id="PF24808">
    <property type="entry name" value="DUF7707"/>
    <property type="match status" value="1"/>
</dbReference>
<organism evidence="2 3">
    <name type="scientific">Linnemannia gamsii</name>
    <dbReference type="NCBI Taxonomy" id="64522"/>
    <lineage>
        <taxon>Eukaryota</taxon>
        <taxon>Fungi</taxon>
        <taxon>Fungi incertae sedis</taxon>
        <taxon>Mucoromycota</taxon>
        <taxon>Mortierellomycotina</taxon>
        <taxon>Mortierellomycetes</taxon>
        <taxon>Mortierellales</taxon>
        <taxon>Mortierellaceae</taxon>
        <taxon>Linnemannia</taxon>
    </lineage>
</organism>
<accession>A0ABQ7K640</accession>
<dbReference type="Proteomes" id="UP001194696">
    <property type="component" value="Unassembled WGS sequence"/>
</dbReference>
<evidence type="ECO:0000259" key="1">
    <source>
        <dbReference type="Pfam" id="PF24808"/>
    </source>
</evidence>
<sequence>MLTQPLFFIITDISAHFSNTDTLEWNCVCTAGITNTIQKWQYPIPFSLCRIQLLECIKGCPKVVLDPAVRDQQRPFAAQARPIGDLDGENNDNNMEQHSHMDDMDQDDYDAIQELRMLRQYDRLEESSYSRFEVEGLREQIATKKRKLHKQLWATEQRQRQQQRIEVAGKIKTFSRQNIVSFTTVTDPTARHLAECEAHCHAVLSCGTETAPEYHGVQQIVSPGYAS</sequence>
<protein>
    <recommendedName>
        <fullName evidence="1">DUF7707 domain-containing protein</fullName>
    </recommendedName>
</protein>
<feature type="domain" description="DUF7707" evidence="1">
    <location>
        <begin position="19"/>
        <end position="62"/>
    </location>
</feature>
<evidence type="ECO:0000313" key="2">
    <source>
        <dbReference type="EMBL" id="KAG0291511.1"/>
    </source>
</evidence>
<name>A0ABQ7K640_9FUNG</name>
<keyword evidence="3" id="KW-1185">Reference proteome</keyword>
<proteinExistence type="predicted"/>
<gene>
    <name evidence="2" type="ORF">BGZ96_005105</name>
</gene>